<dbReference type="InterPro" id="IPR023584">
    <property type="entry name" value="Ribosome_recyc_fac_dom"/>
</dbReference>
<dbReference type="GO" id="GO:0006415">
    <property type="term" value="P:translational termination"/>
    <property type="evidence" value="ECO:0007669"/>
    <property type="project" value="UniProtKB-UniRule"/>
</dbReference>
<name>A0A660SGI7_UNCT6</name>
<dbReference type="PANTHER" id="PTHR20982:SF3">
    <property type="entry name" value="MITOCHONDRIAL RIBOSOME RECYCLING FACTOR PSEUDO 1"/>
    <property type="match status" value="1"/>
</dbReference>
<dbReference type="Proteomes" id="UP000271125">
    <property type="component" value="Unassembled WGS sequence"/>
</dbReference>
<organism evidence="5 6">
    <name type="scientific">candidate division TA06 bacterium</name>
    <dbReference type="NCBI Taxonomy" id="2250710"/>
    <lineage>
        <taxon>Bacteria</taxon>
        <taxon>Bacteria division TA06</taxon>
    </lineage>
</organism>
<dbReference type="NCBIfam" id="TIGR00496">
    <property type="entry name" value="frr"/>
    <property type="match status" value="1"/>
</dbReference>
<feature type="domain" description="Ribosome recycling factor" evidence="4">
    <location>
        <begin position="20"/>
        <end position="183"/>
    </location>
</feature>
<comment type="similarity">
    <text evidence="1 3">Belongs to the RRF family.</text>
</comment>
<gene>
    <name evidence="3" type="primary">frr</name>
    <name evidence="5" type="ORF">DRP43_03900</name>
</gene>
<reference evidence="5 6" key="1">
    <citation type="submission" date="2018-06" db="EMBL/GenBank/DDBJ databases">
        <title>Extensive metabolic versatility and redundancy in microbially diverse, dynamic hydrothermal sediments.</title>
        <authorList>
            <person name="Dombrowski N."/>
            <person name="Teske A."/>
            <person name="Baker B.J."/>
        </authorList>
    </citation>
    <scope>NUCLEOTIDE SEQUENCE [LARGE SCALE GENOMIC DNA]</scope>
    <source>
        <strain evidence="5">B10_G13</strain>
    </source>
</reference>
<proteinExistence type="inferred from homology"/>
<dbReference type="GO" id="GO:0005737">
    <property type="term" value="C:cytoplasm"/>
    <property type="evidence" value="ECO:0007669"/>
    <property type="project" value="UniProtKB-SubCell"/>
</dbReference>
<dbReference type="Gene3D" id="3.30.1360.40">
    <property type="match status" value="1"/>
</dbReference>
<dbReference type="FunFam" id="3.30.1360.40:FF:000001">
    <property type="entry name" value="Ribosome-recycling factor"/>
    <property type="match status" value="1"/>
</dbReference>
<evidence type="ECO:0000313" key="5">
    <source>
        <dbReference type="EMBL" id="RKX69939.1"/>
    </source>
</evidence>
<dbReference type="CDD" id="cd00520">
    <property type="entry name" value="RRF"/>
    <property type="match status" value="1"/>
</dbReference>
<accession>A0A660SGI7</accession>
<dbReference type="InterPro" id="IPR036191">
    <property type="entry name" value="RRF_sf"/>
</dbReference>
<evidence type="ECO:0000256" key="3">
    <source>
        <dbReference type="HAMAP-Rule" id="MF_00040"/>
    </source>
</evidence>
<evidence type="ECO:0000256" key="1">
    <source>
        <dbReference type="ARBA" id="ARBA00005912"/>
    </source>
</evidence>
<dbReference type="EMBL" id="QNBD01000162">
    <property type="protein sequence ID" value="RKX69939.1"/>
    <property type="molecule type" value="Genomic_DNA"/>
</dbReference>
<dbReference type="GO" id="GO:0043023">
    <property type="term" value="F:ribosomal large subunit binding"/>
    <property type="evidence" value="ECO:0007669"/>
    <property type="project" value="TreeGrafter"/>
</dbReference>
<evidence type="ECO:0000259" key="4">
    <source>
        <dbReference type="Pfam" id="PF01765"/>
    </source>
</evidence>
<dbReference type="InterPro" id="IPR002661">
    <property type="entry name" value="Ribosome_recyc_fac"/>
</dbReference>
<dbReference type="Pfam" id="PF01765">
    <property type="entry name" value="RRF"/>
    <property type="match status" value="1"/>
</dbReference>
<dbReference type="HAMAP" id="MF_00040">
    <property type="entry name" value="RRF"/>
    <property type="match status" value="1"/>
</dbReference>
<sequence length="185" mass="21364">MNKEAIKLAKERMQKSIESLKHEFNKVRSGRPKIGLFEDIQVNYYGNLTPLNQVANISIPDATLVIIQPWDKSQLESIEKAIQVANIGFNPSNDGKAIRINIPSLSEERRIENSKTVKRMGEEEKIDIRNIRRDSTEDIKELQKNGNIAEDQRDLDLEEIQKITDNYVEKTEKMVNDKIKEVMEV</sequence>
<evidence type="ECO:0000256" key="2">
    <source>
        <dbReference type="ARBA" id="ARBA00022917"/>
    </source>
</evidence>
<comment type="subcellular location">
    <subcellularLocation>
        <location evidence="3">Cytoplasm</location>
    </subcellularLocation>
</comment>
<dbReference type="PANTHER" id="PTHR20982">
    <property type="entry name" value="RIBOSOME RECYCLING FACTOR"/>
    <property type="match status" value="1"/>
</dbReference>
<comment type="caution">
    <text evidence="5">The sequence shown here is derived from an EMBL/GenBank/DDBJ whole genome shotgun (WGS) entry which is preliminary data.</text>
</comment>
<protein>
    <recommendedName>
        <fullName evidence="3">Ribosome-recycling factor</fullName>
        <shortName evidence="3">RRF</shortName>
    </recommendedName>
    <alternativeName>
        <fullName evidence="3">Ribosome-releasing factor</fullName>
    </alternativeName>
</protein>
<dbReference type="SUPFAM" id="SSF55194">
    <property type="entry name" value="Ribosome recycling factor, RRF"/>
    <property type="match status" value="1"/>
</dbReference>
<comment type="function">
    <text evidence="3">Responsible for the release of ribosomes from messenger RNA at the termination of protein biosynthesis. May increase the efficiency of translation by recycling ribosomes from one round of translation to another.</text>
</comment>
<keyword evidence="2 3" id="KW-0648">Protein biosynthesis</keyword>
<dbReference type="AlphaFoldDB" id="A0A660SGI7"/>
<keyword evidence="3" id="KW-0963">Cytoplasm</keyword>
<evidence type="ECO:0000313" key="6">
    <source>
        <dbReference type="Proteomes" id="UP000271125"/>
    </source>
</evidence>
<dbReference type="Gene3D" id="1.10.132.20">
    <property type="entry name" value="Ribosome-recycling factor"/>
    <property type="match status" value="1"/>
</dbReference>